<dbReference type="Proteomes" id="UP001152300">
    <property type="component" value="Unassembled WGS sequence"/>
</dbReference>
<evidence type="ECO:0000313" key="1">
    <source>
        <dbReference type="EMBL" id="KAJ8068273.1"/>
    </source>
</evidence>
<evidence type="ECO:0000313" key="2">
    <source>
        <dbReference type="Proteomes" id="UP001152300"/>
    </source>
</evidence>
<protein>
    <recommendedName>
        <fullName evidence="3">Heterokaryon incompatibility domain-containing protein</fullName>
    </recommendedName>
</protein>
<dbReference type="OrthoDB" id="20872at2759"/>
<name>A0A9X0ATN0_9HELO</name>
<comment type="caution">
    <text evidence="1">The sequence shown here is derived from an EMBL/GenBank/DDBJ whole genome shotgun (WGS) entry which is preliminary data.</text>
</comment>
<dbReference type="EMBL" id="JAPEIS010000003">
    <property type="protein sequence ID" value="KAJ8068273.1"/>
    <property type="molecule type" value="Genomic_DNA"/>
</dbReference>
<proteinExistence type="predicted"/>
<sequence length="116" mass="13061">MPLVNVLARQLKEFRGTNIPSHAILSHTGSEEEVTSQNLLNAGHKHRKSYAKIEGCCREAILDCYELFWIDTCCIGKSSNTELSESLNSMCAWYNDVNVCYVYVHIADVPPDPRSI</sequence>
<dbReference type="AlphaFoldDB" id="A0A9X0ATN0"/>
<evidence type="ECO:0008006" key="3">
    <source>
        <dbReference type="Google" id="ProtNLM"/>
    </source>
</evidence>
<gene>
    <name evidence="1" type="ORF">OCU04_003840</name>
</gene>
<dbReference type="PANTHER" id="PTHR10622:SF10">
    <property type="entry name" value="HET DOMAIN-CONTAINING PROTEIN"/>
    <property type="match status" value="1"/>
</dbReference>
<accession>A0A9X0ATN0</accession>
<dbReference type="PANTHER" id="PTHR10622">
    <property type="entry name" value="HET DOMAIN-CONTAINING PROTEIN"/>
    <property type="match status" value="1"/>
</dbReference>
<organism evidence="1 2">
    <name type="scientific">Sclerotinia nivalis</name>
    <dbReference type="NCBI Taxonomy" id="352851"/>
    <lineage>
        <taxon>Eukaryota</taxon>
        <taxon>Fungi</taxon>
        <taxon>Dikarya</taxon>
        <taxon>Ascomycota</taxon>
        <taxon>Pezizomycotina</taxon>
        <taxon>Leotiomycetes</taxon>
        <taxon>Helotiales</taxon>
        <taxon>Sclerotiniaceae</taxon>
        <taxon>Sclerotinia</taxon>
    </lineage>
</organism>
<keyword evidence="2" id="KW-1185">Reference proteome</keyword>
<reference evidence="1" key="1">
    <citation type="submission" date="2022-11" db="EMBL/GenBank/DDBJ databases">
        <title>Genome Resource of Sclerotinia nivalis Strain SnTB1, a Plant Pathogen Isolated from American Ginseng.</title>
        <authorList>
            <person name="Fan S."/>
        </authorList>
    </citation>
    <scope>NUCLEOTIDE SEQUENCE</scope>
    <source>
        <strain evidence="1">SnTB1</strain>
    </source>
</reference>